<feature type="region of interest" description="Disordered" evidence="5">
    <location>
        <begin position="430"/>
        <end position="454"/>
    </location>
</feature>
<accession>A0A286UXX7</accession>
<dbReference type="PIRSF" id="PIRSF036436">
    <property type="entry name" value="UCP036436"/>
    <property type="match status" value="1"/>
</dbReference>
<evidence type="ECO:0000256" key="3">
    <source>
        <dbReference type="ARBA" id="ARBA00022989"/>
    </source>
</evidence>
<name>A0A286UXX7_9AGAM</name>
<keyword evidence="3 6" id="KW-1133">Transmembrane helix</keyword>
<dbReference type="EMBL" id="NBII01000001">
    <property type="protein sequence ID" value="PAV24305.1"/>
    <property type="molecule type" value="Genomic_DNA"/>
</dbReference>
<feature type="transmembrane region" description="Helical" evidence="6">
    <location>
        <begin position="367"/>
        <end position="388"/>
    </location>
</feature>
<protein>
    <submittedName>
        <fullName evidence="7">Integral membrane</fullName>
    </submittedName>
</protein>
<dbReference type="InterPro" id="IPR037185">
    <property type="entry name" value="EmrE-like"/>
</dbReference>
<dbReference type="SUPFAM" id="SSF103481">
    <property type="entry name" value="Multidrug resistance efflux transporter EmrE"/>
    <property type="match status" value="1"/>
</dbReference>
<proteinExistence type="predicted"/>
<feature type="transmembrane region" description="Helical" evidence="6">
    <location>
        <begin position="266"/>
        <end position="292"/>
    </location>
</feature>
<dbReference type="Pfam" id="PF04142">
    <property type="entry name" value="Nuc_sug_transp"/>
    <property type="match status" value="1"/>
</dbReference>
<feature type="transmembrane region" description="Helical" evidence="6">
    <location>
        <begin position="234"/>
        <end position="254"/>
    </location>
</feature>
<dbReference type="FunCoup" id="A0A286UXX7">
    <property type="interactions" value="90"/>
</dbReference>
<dbReference type="GO" id="GO:0000139">
    <property type="term" value="C:Golgi membrane"/>
    <property type="evidence" value="ECO:0007669"/>
    <property type="project" value="InterPro"/>
</dbReference>
<evidence type="ECO:0000313" key="7">
    <source>
        <dbReference type="EMBL" id="PAV24305.1"/>
    </source>
</evidence>
<feature type="transmembrane region" description="Helical" evidence="6">
    <location>
        <begin position="171"/>
        <end position="193"/>
    </location>
</feature>
<gene>
    <name evidence="7" type="ORF">PNOK_0137300</name>
</gene>
<reference evidence="7 8" key="1">
    <citation type="journal article" date="2017" name="Mol. Ecol.">
        <title>Comparative and population genomic landscape of Phellinus noxius: A hypervariable fungus causing root rot in trees.</title>
        <authorList>
            <person name="Chung C.L."/>
            <person name="Lee T.J."/>
            <person name="Akiba M."/>
            <person name="Lee H.H."/>
            <person name="Kuo T.H."/>
            <person name="Liu D."/>
            <person name="Ke H.M."/>
            <person name="Yokoi T."/>
            <person name="Roa M.B."/>
            <person name="Lu M.J."/>
            <person name="Chang Y.Y."/>
            <person name="Ann P.J."/>
            <person name="Tsai J.N."/>
            <person name="Chen C.Y."/>
            <person name="Tzean S.S."/>
            <person name="Ota Y."/>
            <person name="Hattori T."/>
            <person name="Sahashi N."/>
            <person name="Liou R.F."/>
            <person name="Kikuchi T."/>
            <person name="Tsai I.J."/>
        </authorList>
    </citation>
    <scope>NUCLEOTIDE SEQUENCE [LARGE SCALE GENOMIC DNA]</scope>
    <source>
        <strain evidence="7 8">FFPRI411160</strain>
    </source>
</reference>
<feature type="transmembrane region" description="Helical" evidence="6">
    <location>
        <begin position="56"/>
        <end position="74"/>
    </location>
</feature>
<comment type="subcellular location">
    <subcellularLocation>
        <location evidence="1">Membrane</location>
        <topology evidence="1">Multi-pass membrane protein</topology>
    </subcellularLocation>
</comment>
<dbReference type="InParanoid" id="A0A286UXX7"/>
<evidence type="ECO:0000256" key="6">
    <source>
        <dbReference type="SAM" id="Phobius"/>
    </source>
</evidence>
<dbReference type="InterPro" id="IPR007271">
    <property type="entry name" value="Nuc_sug_transpt"/>
</dbReference>
<dbReference type="OrthoDB" id="408493at2759"/>
<feature type="transmembrane region" description="Helical" evidence="6">
    <location>
        <begin position="312"/>
        <end position="332"/>
    </location>
</feature>
<dbReference type="AlphaFoldDB" id="A0A286UXX7"/>
<comment type="caution">
    <text evidence="7">The sequence shown here is derived from an EMBL/GenBank/DDBJ whole genome shotgun (WGS) entry which is preliminary data.</text>
</comment>
<dbReference type="PANTHER" id="PTHR13146:SF0">
    <property type="entry name" value="SOLUTE CARRIER FAMILY 35 MEMBER F6"/>
    <property type="match status" value="1"/>
</dbReference>
<keyword evidence="8" id="KW-1185">Reference proteome</keyword>
<feature type="compositionally biased region" description="Basic and acidic residues" evidence="5">
    <location>
        <begin position="445"/>
        <end position="454"/>
    </location>
</feature>
<feature type="transmembrane region" description="Helical" evidence="6">
    <location>
        <begin position="144"/>
        <end position="164"/>
    </location>
</feature>
<dbReference type="GO" id="GO:0015165">
    <property type="term" value="F:pyrimidine nucleotide-sugar transmembrane transporter activity"/>
    <property type="evidence" value="ECO:0007669"/>
    <property type="project" value="InterPro"/>
</dbReference>
<evidence type="ECO:0000256" key="4">
    <source>
        <dbReference type="ARBA" id="ARBA00023136"/>
    </source>
</evidence>
<dbReference type="STRING" id="2282107.A0A286UXX7"/>
<sequence>MAVTKLYVPILIGGMILTGSSNSLWSKWQDMQCVENCDDPNPKHHVLYEQPVWQTLQMFLGEMLCFLPVLYSLLRSRWQPAVQLPPDENDDPPVENDPNPNSAPVIKSQPLHGYNLLLLWLPAACDLTGTTLMNVGLLYTPVSIYQMTRGALVLFVGILSVIFLHRKLWTYQWLSLITVMLGVSIVGLSGSMIKDTVKETATQVLYSLAQPFSPRSADLPGGPEPNEQPEATKVLVGVFFILFAQIFTATQFVVEEKIMSRYSVAPLVMVGFEGLFGALTILIFMPVLAQFADKSMFFDLPRGWHQMVDNPTVLWSGVVIAISISLFNFFGLSVTRHVSATARSLTDTCRTLSIWLVSLTLGWERLLWPISLLQVLGFSLLVYGTFLFNNLVNPPKFLLLGAGAGIEEAEERRLIAEDSLEDTAVLPADLGTSGYDVVPPHQHHQQQEQHTRSE</sequence>
<evidence type="ECO:0000256" key="2">
    <source>
        <dbReference type="ARBA" id="ARBA00022692"/>
    </source>
</evidence>
<dbReference type="PANTHER" id="PTHR13146">
    <property type="match status" value="1"/>
</dbReference>
<dbReference type="Proteomes" id="UP000217199">
    <property type="component" value="Unassembled WGS sequence"/>
</dbReference>
<evidence type="ECO:0000313" key="8">
    <source>
        <dbReference type="Proteomes" id="UP000217199"/>
    </source>
</evidence>
<keyword evidence="2 6" id="KW-0812">Transmembrane</keyword>
<keyword evidence="4 6" id="KW-0472">Membrane</keyword>
<evidence type="ECO:0000256" key="5">
    <source>
        <dbReference type="SAM" id="MobiDB-lite"/>
    </source>
</evidence>
<feature type="transmembrane region" description="Helical" evidence="6">
    <location>
        <begin position="116"/>
        <end position="138"/>
    </location>
</feature>
<organism evidence="7 8">
    <name type="scientific">Pyrrhoderma noxium</name>
    <dbReference type="NCBI Taxonomy" id="2282107"/>
    <lineage>
        <taxon>Eukaryota</taxon>
        <taxon>Fungi</taxon>
        <taxon>Dikarya</taxon>
        <taxon>Basidiomycota</taxon>
        <taxon>Agaricomycotina</taxon>
        <taxon>Agaricomycetes</taxon>
        <taxon>Hymenochaetales</taxon>
        <taxon>Hymenochaetaceae</taxon>
        <taxon>Pyrrhoderma</taxon>
    </lineage>
</organism>
<dbReference type="InterPro" id="IPR012404">
    <property type="entry name" value="UCP036436"/>
</dbReference>
<feature type="transmembrane region" description="Helical" evidence="6">
    <location>
        <begin position="7"/>
        <end position="25"/>
    </location>
</feature>
<evidence type="ECO:0000256" key="1">
    <source>
        <dbReference type="ARBA" id="ARBA00004141"/>
    </source>
</evidence>